<dbReference type="RefSeq" id="WP_067907519.1">
    <property type="nucleotide sequence ID" value="NZ_KQ954244.1"/>
</dbReference>
<comment type="caution">
    <text evidence="4">The sequence shown here is derived from an EMBL/GenBank/DDBJ whole genome shotgun (WGS) entry which is preliminary data.</text>
</comment>
<dbReference type="Gene3D" id="3.30.9.10">
    <property type="entry name" value="D-Amino Acid Oxidase, subunit A, domain 2"/>
    <property type="match status" value="1"/>
</dbReference>
<keyword evidence="2" id="KW-0812">Transmembrane</keyword>
<dbReference type="PANTHER" id="PTHR13847">
    <property type="entry name" value="SARCOSINE DEHYDROGENASE-RELATED"/>
    <property type="match status" value="1"/>
</dbReference>
<dbReference type="PANTHER" id="PTHR13847:SF287">
    <property type="entry name" value="FAD-DEPENDENT OXIDOREDUCTASE DOMAIN-CONTAINING PROTEIN 1"/>
    <property type="match status" value="1"/>
</dbReference>
<dbReference type="Pfam" id="PF01266">
    <property type="entry name" value="DAO"/>
    <property type="match status" value="1"/>
</dbReference>
<keyword evidence="2" id="KW-1133">Transmembrane helix</keyword>
<reference evidence="4 5" key="1">
    <citation type="submission" date="2015-10" db="EMBL/GenBank/DDBJ databases">
        <title>Draft genome sequence of Novosphingobium fuchskuhlense DSM 25065 isolated from a surface water sample of the southwest basin of Lake Grosse Fuchskuhle.</title>
        <authorList>
            <person name="Ruckert C."/>
            <person name="Winkler A."/>
            <person name="Glaeser J."/>
            <person name="Grossart H.-P."/>
            <person name="Kalinowski J."/>
            <person name="Glaeser S."/>
        </authorList>
    </citation>
    <scope>NUCLEOTIDE SEQUENCE [LARGE SCALE GENOMIC DNA]</scope>
    <source>
        <strain evidence="4 5">FNE08-7</strain>
    </source>
</reference>
<dbReference type="InterPro" id="IPR006076">
    <property type="entry name" value="FAD-dep_OxRdtase"/>
</dbReference>
<gene>
    <name evidence="4" type="ORF">AQZ52_06570</name>
</gene>
<protein>
    <recommendedName>
        <fullName evidence="3">FAD dependent oxidoreductase domain-containing protein</fullName>
    </recommendedName>
</protein>
<dbReference type="SUPFAM" id="SSF51905">
    <property type="entry name" value="FAD/NAD(P)-binding domain"/>
    <property type="match status" value="1"/>
</dbReference>
<feature type="transmembrane region" description="Helical" evidence="2">
    <location>
        <begin position="6"/>
        <end position="26"/>
    </location>
</feature>
<evidence type="ECO:0000256" key="2">
    <source>
        <dbReference type="SAM" id="Phobius"/>
    </source>
</evidence>
<proteinExistence type="predicted"/>
<dbReference type="GO" id="GO:0005737">
    <property type="term" value="C:cytoplasm"/>
    <property type="evidence" value="ECO:0007669"/>
    <property type="project" value="TreeGrafter"/>
</dbReference>
<dbReference type="InterPro" id="IPR036188">
    <property type="entry name" value="FAD/NAD-bd_sf"/>
</dbReference>
<sequence length="436" mass="46755">MPENNAYDAVIIGAGVIGCAIALDLARRGFRTLNVDRGPAPGHGSTSWSAAIIRPYYSTIDGTALAYEAHFAWQNWTDYLGFRPESALHYNECGCLVLEAAENRQLAGTRAVLREVGVPFTDVSANDLPEWLPGADLRQFSPARRIDDPRFGETGGEAITGAIFCPTGGYISDPQLATAQIAGAVERAGGQFRFHDTVLAIHQSAGRITGLTCAKSGLIHAPIVINAAGPGSRAVNSLVPAAHQPEHISTRPLRQEVAHVPMPQSPQGPGLRFVMTDADCGIYMRPEQSGHLLVGSLEPACDILEYLDSEDYETSLTDQWTNQVWRAALRFPGLGIPNTATGFAALYDVSEDWIPVYDRSDVDGYFTAVGTSGNQFKNAPLVGGLMGHLIESVMNGADHDAAPLQFRLPATGRDVGLAAFSRRRPINRASSFSVLG</sequence>
<keyword evidence="5" id="KW-1185">Reference proteome</keyword>
<dbReference type="AlphaFoldDB" id="A0A117UXV8"/>
<evidence type="ECO:0000259" key="3">
    <source>
        <dbReference type="Pfam" id="PF01266"/>
    </source>
</evidence>
<dbReference type="Gene3D" id="3.50.50.60">
    <property type="entry name" value="FAD/NAD(P)-binding domain"/>
    <property type="match status" value="1"/>
</dbReference>
<dbReference type="EMBL" id="LLZS01000003">
    <property type="protein sequence ID" value="KUR72868.1"/>
    <property type="molecule type" value="Genomic_DNA"/>
</dbReference>
<dbReference type="Proteomes" id="UP000058012">
    <property type="component" value="Unassembled WGS sequence"/>
</dbReference>
<keyword evidence="2" id="KW-0472">Membrane</keyword>
<dbReference type="STRING" id="1117702.AQZ52_06570"/>
<organism evidence="4 5">
    <name type="scientific">Novosphingobium fuchskuhlense</name>
    <dbReference type="NCBI Taxonomy" id="1117702"/>
    <lineage>
        <taxon>Bacteria</taxon>
        <taxon>Pseudomonadati</taxon>
        <taxon>Pseudomonadota</taxon>
        <taxon>Alphaproteobacteria</taxon>
        <taxon>Sphingomonadales</taxon>
        <taxon>Sphingomonadaceae</taxon>
        <taxon>Novosphingobium</taxon>
    </lineage>
</organism>
<evidence type="ECO:0000313" key="5">
    <source>
        <dbReference type="Proteomes" id="UP000058012"/>
    </source>
</evidence>
<evidence type="ECO:0000256" key="1">
    <source>
        <dbReference type="ARBA" id="ARBA00023002"/>
    </source>
</evidence>
<feature type="domain" description="FAD dependent oxidoreductase" evidence="3">
    <location>
        <begin position="8"/>
        <end position="387"/>
    </location>
</feature>
<evidence type="ECO:0000313" key="4">
    <source>
        <dbReference type="EMBL" id="KUR72868.1"/>
    </source>
</evidence>
<accession>A0A117UXV8</accession>
<keyword evidence="1" id="KW-0560">Oxidoreductase</keyword>
<dbReference type="OrthoDB" id="9774675at2"/>
<dbReference type="GO" id="GO:0016491">
    <property type="term" value="F:oxidoreductase activity"/>
    <property type="evidence" value="ECO:0007669"/>
    <property type="project" value="UniProtKB-KW"/>
</dbReference>
<name>A0A117UXV8_9SPHN</name>